<organism evidence="2 3">
    <name type="scientific">Bacillus benzoevorans</name>
    <dbReference type="NCBI Taxonomy" id="1456"/>
    <lineage>
        <taxon>Bacteria</taxon>
        <taxon>Bacillati</taxon>
        <taxon>Bacillota</taxon>
        <taxon>Bacilli</taxon>
        <taxon>Bacillales</taxon>
        <taxon>Bacillaceae</taxon>
        <taxon>Bacillus</taxon>
    </lineage>
</organism>
<dbReference type="Proteomes" id="UP000531594">
    <property type="component" value="Unassembled WGS sequence"/>
</dbReference>
<dbReference type="EMBL" id="JACHGK010000009">
    <property type="protein sequence ID" value="MBB6446062.1"/>
    <property type="molecule type" value="Genomic_DNA"/>
</dbReference>
<proteinExistence type="predicted"/>
<keyword evidence="1" id="KW-1133">Transmembrane helix</keyword>
<keyword evidence="1" id="KW-0812">Transmembrane</keyword>
<evidence type="ECO:0000313" key="3">
    <source>
        <dbReference type="Proteomes" id="UP000531594"/>
    </source>
</evidence>
<accession>A0A7X0HSH9</accession>
<reference evidence="2 3" key="1">
    <citation type="submission" date="2020-08" db="EMBL/GenBank/DDBJ databases">
        <title>Genomic Encyclopedia of Type Strains, Phase IV (KMG-IV): sequencing the most valuable type-strain genomes for metagenomic binning, comparative biology and taxonomic classification.</title>
        <authorList>
            <person name="Goeker M."/>
        </authorList>
    </citation>
    <scope>NUCLEOTIDE SEQUENCE [LARGE SCALE GENOMIC DNA]</scope>
    <source>
        <strain evidence="2 3">DSM 5391</strain>
    </source>
</reference>
<keyword evidence="1" id="KW-0472">Membrane</keyword>
<dbReference type="AlphaFoldDB" id="A0A7X0HSH9"/>
<protein>
    <submittedName>
        <fullName evidence="2">Uncharacterized protein</fullName>
    </submittedName>
</protein>
<sequence length="111" mass="12900">MSFVLLMDGNKPRKYGYSIYFEVGENWGGVNFGGFFFVQKNASAHIKCHEYGHSFQNLILGIFMPLVVTIPSALRYHYRNYKRAQGHSLPPYDQFWCEGWATKLGNKYYKG</sequence>
<comment type="caution">
    <text evidence="2">The sequence shown here is derived from an EMBL/GenBank/DDBJ whole genome shotgun (WGS) entry which is preliminary data.</text>
</comment>
<evidence type="ECO:0000256" key="1">
    <source>
        <dbReference type="SAM" id="Phobius"/>
    </source>
</evidence>
<gene>
    <name evidence="2" type="ORF">HNR53_002712</name>
</gene>
<feature type="transmembrane region" description="Helical" evidence="1">
    <location>
        <begin position="58"/>
        <end position="78"/>
    </location>
</feature>
<dbReference type="RefSeq" id="WP_184526724.1">
    <property type="nucleotide sequence ID" value="NZ_JACHGK010000009.1"/>
</dbReference>
<name>A0A7X0HSH9_9BACI</name>
<keyword evidence="3" id="KW-1185">Reference proteome</keyword>
<evidence type="ECO:0000313" key="2">
    <source>
        <dbReference type="EMBL" id="MBB6446062.1"/>
    </source>
</evidence>